<organism evidence="4">
    <name type="scientific">Spironucleus vortens</name>
    <dbReference type="NCBI Taxonomy" id="58336"/>
    <lineage>
        <taxon>Eukaryota</taxon>
        <taxon>Metamonada</taxon>
        <taxon>Diplomonadida</taxon>
        <taxon>Hexamitidae</taxon>
        <taxon>Hexamitinae</taxon>
        <taxon>Spironucleus</taxon>
    </lineage>
</organism>
<accession>A7Y0D9</accession>
<dbReference type="SUPFAM" id="SSF47113">
    <property type="entry name" value="Histone-fold"/>
    <property type="match status" value="1"/>
</dbReference>
<dbReference type="GO" id="GO:0003677">
    <property type="term" value="F:DNA binding"/>
    <property type="evidence" value="ECO:0007669"/>
    <property type="project" value="InterPro"/>
</dbReference>
<proteinExistence type="inferred from homology"/>
<dbReference type="Gene3D" id="1.10.20.10">
    <property type="entry name" value="Histone, subunit A"/>
    <property type="match status" value="1"/>
</dbReference>
<dbReference type="PRINTS" id="PR00622">
    <property type="entry name" value="HISTONEH3"/>
</dbReference>
<name>A7Y0D9_SPIVO</name>
<dbReference type="GO" id="GO:0046982">
    <property type="term" value="F:protein heterodimerization activity"/>
    <property type="evidence" value="ECO:0007669"/>
    <property type="project" value="InterPro"/>
</dbReference>
<protein>
    <submittedName>
        <fullName evidence="4">H3 histone</fullName>
    </submittedName>
</protein>
<evidence type="ECO:0000256" key="2">
    <source>
        <dbReference type="SAM" id="MobiDB-lite"/>
    </source>
</evidence>
<feature type="region of interest" description="Disordered" evidence="2">
    <location>
        <begin position="1"/>
        <end position="22"/>
    </location>
</feature>
<dbReference type="EMBL" id="DQ677672">
    <property type="protein sequence ID" value="ABG76197.1"/>
    <property type="molecule type" value="Genomic_DNA"/>
</dbReference>
<dbReference type="GO" id="GO:0030527">
    <property type="term" value="F:structural constituent of chromatin"/>
    <property type="evidence" value="ECO:0007669"/>
    <property type="project" value="InterPro"/>
</dbReference>
<reference evidence="4" key="1">
    <citation type="journal article" date="2008" name="BMC Microbiol.">
        <title>Stable transformation of an episomal protein-tagging shuttle vector in the piscine diplomonad Spironucleus vortens.</title>
        <authorList>
            <person name="Dawson S.C."/>
            <person name="Pham J.K."/>
            <person name="House S.A."/>
            <person name="Slawson E.E."/>
            <person name="Cronembold D."/>
            <person name="Cande W.Z."/>
        </authorList>
    </citation>
    <scope>NUCLEOTIDE SEQUENCE</scope>
</reference>
<dbReference type="GO" id="GO:0000786">
    <property type="term" value="C:nucleosome"/>
    <property type="evidence" value="ECO:0007669"/>
    <property type="project" value="InterPro"/>
</dbReference>
<dbReference type="InterPro" id="IPR000164">
    <property type="entry name" value="Histone_H3/CENP-A"/>
</dbReference>
<feature type="region of interest" description="Disordered" evidence="2">
    <location>
        <begin position="37"/>
        <end position="57"/>
    </location>
</feature>
<comment type="similarity">
    <text evidence="1">Belongs to the histone H3 family.</text>
</comment>
<evidence type="ECO:0000313" key="4">
    <source>
        <dbReference type="EMBL" id="ABG76197.1"/>
    </source>
</evidence>
<dbReference type="SMART" id="SM00428">
    <property type="entry name" value="H3"/>
    <property type="match status" value="1"/>
</dbReference>
<dbReference type="InterPro" id="IPR009072">
    <property type="entry name" value="Histone-fold"/>
</dbReference>
<feature type="domain" description="Core Histone H2A/H2B/H3" evidence="3">
    <location>
        <begin position="52"/>
        <end position="136"/>
    </location>
</feature>
<dbReference type="InterPro" id="IPR007125">
    <property type="entry name" value="H2A/H2B/H3"/>
</dbReference>
<evidence type="ECO:0000259" key="3">
    <source>
        <dbReference type="Pfam" id="PF00125"/>
    </source>
</evidence>
<sequence>MARTKHTSSTEARGARKGLKAPRKTVIAKKIIARKSVSDARKATSHRRAKQGAVAQREIKAQQKMVSTALPRLPFSKLVRSISLEHGADYRFQSSALLALQEACEQVLVTMMADAQLLAQHGHRVTIMDKDVKIWLQITRPVWVHAMNPAQ</sequence>
<dbReference type="AlphaFoldDB" id="A7Y0D9"/>
<dbReference type="Pfam" id="PF00125">
    <property type="entry name" value="Histone"/>
    <property type="match status" value="1"/>
</dbReference>
<evidence type="ECO:0000256" key="1">
    <source>
        <dbReference type="ARBA" id="ARBA00010343"/>
    </source>
</evidence>
<dbReference type="PANTHER" id="PTHR11426">
    <property type="entry name" value="HISTONE H3"/>
    <property type="match status" value="1"/>
</dbReference>